<dbReference type="GO" id="GO:0005789">
    <property type="term" value="C:endoplasmic reticulum membrane"/>
    <property type="evidence" value="ECO:0007669"/>
    <property type="project" value="TreeGrafter"/>
</dbReference>
<evidence type="ECO:0000256" key="3">
    <source>
        <dbReference type="ARBA" id="ARBA00022692"/>
    </source>
</evidence>
<reference evidence="8 9" key="1">
    <citation type="journal article" date="2019" name="BMC Genomics">
        <title>Chromosome level assembly and comparative genome analysis confirm lager-brewing yeasts originated from a single hybridization.</title>
        <authorList>
            <person name="Salazar A.N."/>
            <person name="Gorter de Vries A.R."/>
            <person name="van den Broek M."/>
            <person name="Brouwers N."/>
            <person name="de la Torre Cortes P."/>
            <person name="Kuijpers N.G.A."/>
            <person name="Daran J.G."/>
            <person name="Abeel T."/>
        </authorList>
    </citation>
    <scope>NUCLEOTIDE SEQUENCE [LARGE SCALE GENOMIC DNA]</scope>
    <source>
        <strain evidence="8 9">CBS 1483</strain>
    </source>
</reference>
<keyword evidence="5 7" id="KW-0472">Membrane</keyword>
<dbReference type="Proteomes" id="UP000501346">
    <property type="component" value="Chromosome SeV"/>
</dbReference>
<keyword evidence="4 7" id="KW-1133">Transmembrane helix</keyword>
<dbReference type="EMBL" id="CP049002">
    <property type="protein sequence ID" value="QID84675.1"/>
    <property type="molecule type" value="Genomic_DNA"/>
</dbReference>
<dbReference type="PANTHER" id="PTHR13317">
    <property type="entry name" value="TRANSMEMBRANE ANTERIOR POSTERIOR TRANSFORMATION PROTEIN 1 HOMOLOG"/>
    <property type="match status" value="1"/>
</dbReference>
<dbReference type="OrthoDB" id="5376140at2759"/>
<evidence type="ECO:0000313" key="8">
    <source>
        <dbReference type="EMBL" id="QID84675.1"/>
    </source>
</evidence>
<accession>A0A6C1E697</accession>
<evidence type="ECO:0000313" key="9">
    <source>
        <dbReference type="Proteomes" id="UP000501346"/>
    </source>
</evidence>
<feature type="transmembrane region" description="Helical" evidence="7">
    <location>
        <begin position="87"/>
        <end position="111"/>
    </location>
</feature>
<feature type="compositionally biased region" description="Basic and acidic residues" evidence="6">
    <location>
        <begin position="529"/>
        <end position="540"/>
    </location>
</feature>
<comment type="similarity">
    <text evidence="2">Belongs to the TAPT1 family.</text>
</comment>
<organism evidence="8 9">
    <name type="scientific">Saccharomyces pastorianus</name>
    <name type="common">Lager yeast</name>
    <name type="synonym">Saccharomyces cerevisiae x Saccharomyces eubayanus</name>
    <dbReference type="NCBI Taxonomy" id="27292"/>
    <lineage>
        <taxon>Eukaryota</taxon>
        <taxon>Fungi</taxon>
        <taxon>Dikarya</taxon>
        <taxon>Ascomycota</taxon>
        <taxon>Saccharomycotina</taxon>
        <taxon>Saccharomycetes</taxon>
        <taxon>Saccharomycetales</taxon>
        <taxon>Saccharomycetaceae</taxon>
        <taxon>Saccharomyces</taxon>
    </lineage>
</organism>
<evidence type="ECO:0000256" key="7">
    <source>
        <dbReference type="SAM" id="Phobius"/>
    </source>
</evidence>
<comment type="subcellular location">
    <subcellularLocation>
        <location evidence="1">Membrane</location>
        <topology evidence="1">Multi-pass membrane protein</topology>
    </subcellularLocation>
</comment>
<evidence type="ECO:0000256" key="6">
    <source>
        <dbReference type="SAM" id="MobiDB-lite"/>
    </source>
</evidence>
<evidence type="ECO:0000256" key="5">
    <source>
        <dbReference type="ARBA" id="ARBA00023136"/>
    </source>
</evidence>
<keyword evidence="9" id="KW-1185">Reference proteome</keyword>
<name>A0A6C1E697_SACPS</name>
<evidence type="ECO:0000256" key="4">
    <source>
        <dbReference type="ARBA" id="ARBA00022989"/>
    </source>
</evidence>
<evidence type="ECO:0000256" key="1">
    <source>
        <dbReference type="ARBA" id="ARBA00004141"/>
    </source>
</evidence>
<dbReference type="InterPro" id="IPR008010">
    <property type="entry name" value="Tatp1"/>
</dbReference>
<feature type="region of interest" description="Disordered" evidence="6">
    <location>
        <begin position="499"/>
        <end position="540"/>
    </location>
</feature>
<feature type="transmembrane region" description="Helical" evidence="7">
    <location>
        <begin position="423"/>
        <end position="444"/>
    </location>
</feature>
<evidence type="ECO:0000256" key="2">
    <source>
        <dbReference type="ARBA" id="ARBA00008803"/>
    </source>
</evidence>
<keyword evidence="3 7" id="KW-0812">Transmembrane</keyword>
<sequence length="556" mass="64365">MQNKDTGVAKDTVKKRLHRRNSAPSAIHIISQLDRKWSFLWNTIDRRKSVEGKEDRSEAEREDEQEDDYELEQLLNMVRIPMFLEKFMLFALLTSLDCFLYYFTVLPIRLIKGYVKQFKKYRQHYRLQQRSGHIPNVPFRYEITSREYKERCMIFIITISSILLSKLDTSKLYHRIKRQSTMKLYMLFSVLEMADKMLASLGQSLLTVMLSKKSSTRILPHKCLLLSICLAYVTVHGYVLVYQAISINIAVNSYSNALLTLLLSMQFAEIKSSVLKKFDKEGFFQITIADVVERFKLTLLLSIIGVRNLRSWTSSLSSTSTNLWSLGSPVTVVINILCGPMVSVVGSEVIVDWAKHAYITKFNRIRPQIYDKFYYIIYKDYSTRTHKLEDRLGLSLPAFVVLFIVMVRPTLFKSPESSYLPLLFRVFFIGASVFSLALLTKFVLDLILIKWGKRIEQQSKYQNLNTAVTENEYVPGLLSGGMGKIDIATRITLHSEHNKENQLGTPPTSPIRKKENILPGLRTPPSINDIRRQKDSKSPRSLENVARYKMVSKRIW</sequence>
<dbReference type="PANTHER" id="PTHR13317:SF4">
    <property type="entry name" value="TRANSMEMBRANE ANTERIOR POSTERIOR TRANSFORMATION PROTEIN 1 HOMOLOG"/>
    <property type="match status" value="1"/>
</dbReference>
<protein>
    <submittedName>
        <fullName evidence="8">Unfolded protein response protein</fullName>
    </submittedName>
</protein>
<gene>
    <name evidence="8" type="primary">EMP65_2</name>
    <name evidence="8" type="ORF">GRS66_007194</name>
</gene>
<proteinExistence type="inferred from homology"/>
<feature type="transmembrane region" description="Helical" evidence="7">
    <location>
        <begin position="223"/>
        <end position="245"/>
    </location>
</feature>
<dbReference type="AlphaFoldDB" id="A0A6C1E697"/>
<feature type="transmembrane region" description="Helical" evidence="7">
    <location>
        <begin position="392"/>
        <end position="411"/>
    </location>
</feature>
<dbReference type="Pfam" id="PF05346">
    <property type="entry name" value="DUF747"/>
    <property type="match status" value="1"/>
</dbReference>